<comment type="similarity">
    <text evidence="2">Belongs to the LOG family.</text>
</comment>
<reference evidence="3 4" key="1">
    <citation type="submission" date="2022-03" db="EMBL/GenBank/DDBJ databases">
        <title>Ignatzschineria rhizosphaerae HR5S32.</title>
        <authorList>
            <person name="Sun J.Q."/>
            <person name="Feng J.Y."/>
        </authorList>
    </citation>
    <scope>NUCLEOTIDE SEQUENCE [LARGE SCALE GENOMIC DNA]</scope>
    <source>
        <strain evidence="3 4">HR5S32</strain>
    </source>
</reference>
<dbReference type="Pfam" id="PF03641">
    <property type="entry name" value="Lysine_decarbox"/>
    <property type="match status" value="1"/>
</dbReference>
<dbReference type="SUPFAM" id="SSF102405">
    <property type="entry name" value="MCP/YpsA-like"/>
    <property type="match status" value="1"/>
</dbReference>
<evidence type="ECO:0000313" key="3">
    <source>
        <dbReference type="EMBL" id="UNM96219.1"/>
    </source>
</evidence>
<dbReference type="EC" id="3.2.2.n1" evidence="2"/>
<evidence type="ECO:0000256" key="1">
    <source>
        <dbReference type="ARBA" id="ARBA00000274"/>
    </source>
</evidence>
<accession>A0ABY3WZZ9</accession>
<keyword evidence="2" id="KW-0378">Hydrolase</keyword>
<dbReference type="PANTHER" id="PTHR43393">
    <property type="entry name" value="CYTOKININ RIBOSIDE 5'-MONOPHOSPHATE PHOSPHORIBOHYDROLASE"/>
    <property type="match status" value="1"/>
</dbReference>
<dbReference type="RefSeq" id="WP_242149334.1">
    <property type="nucleotide sequence ID" value="NZ_CP093379.1"/>
</dbReference>
<dbReference type="InterPro" id="IPR031100">
    <property type="entry name" value="LOG_fam"/>
</dbReference>
<dbReference type="InterPro" id="IPR005269">
    <property type="entry name" value="LOG"/>
</dbReference>
<dbReference type="EMBL" id="CP093379">
    <property type="protein sequence ID" value="UNM96219.1"/>
    <property type="molecule type" value="Genomic_DNA"/>
</dbReference>
<comment type="catalytic activity">
    <reaction evidence="1">
        <text>AMP + H2O = D-ribose 5-phosphate + adenine</text>
        <dbReference type="Rhea" id="RHEA:20129"/>
        <dbReference type="ChEBI" id="CHEBI:15377"/>
        <dbReference type="ChEBI" id="CHEBI:16708"/>
        <dbReference type="ChEBI" id="CHEBI:78346"/>
        <dbReference type="ChEBI" id="CHEBI:456215"/>
        <dbReference type="EC" id="3.2.2.4"/>
    </reaction>
</comment>
<dbReference type="InterPro" id="IPR052341">
    <property type="entry name" value="LOG_family_nucleotidases"/>
</dbReference>
<sequence length="225" mass="24982">MDQRHESETIDKSDALCLRSPELFDLELVNAELKAAVETLMDLGPAVSIFGSARLSSTHRSYQIALEIAEKLSARGISIITGGGPGVMEAGNKGCQLGEKGQSIGLNIKLPREQSPNPYQDVSLFFEHFLTRKTIFMDYSAAYICVPGGFGTLDELMEAITLMQTKKMKMKPVILVDSDFWQPLMGWFESQFLKHEMIVKEDLNKFIMADSADEVLEALIKTGLL</sequence>
<keyword evidence="4" id="KW-1185">Reference proteome</keyword>
<keyword evidence="2" id="KW-0203">Cytokinin biosynthesis</keyword>
<dbReference type="Proteomes" id="UP000829542">
    <property type="component" value="Chromosome"/>
</dbReference>
<dbReference type="Gene3D" id="3.40.50.450">
    <property type="match status" value="1"/>
</dbReference>
<evidence type="ECO:0000256" key="2">
    <source>
        <dbReference type="RuleBase" id="RU363015"/>
    </source>
</evidence>
<name>A0ABY3WZZ9_9GAMM</name>
<protein>
    <recommendedName>
        <fullName evidence="2">Cytokinin riboside 5'-monophosphate phosphoribohydrolase</fullName>
        <ecNumber evidence="2">3.2.2.n1</ecNumber>
    </recommendedName>
</protein>
<evidence type="ECO:0000313" key="4">
    <source>
        <dbReference type="Proteomes" id="UP000829542"/>
    </source>
</evidence>
<proteinExistence type="inferred from homology"/>
<organism evidence="3 4">
    <name type="scientific">Ignatzschineria rhizosphaerae</name>
    <dbReference type="NCBI Taxonomy" id="2923279"/>
    <lineage>
        <taxon>Bacteria</taxon>
        <taxon>Pseudomonadati</taxon>
        <taxon>Pseudomonadota</taxon>
        <taxon>Gammaproteobacteria</taxon>
        <taxon>Cardiobacteriales</taxon>
        <taxon>Ignatzschineriaceae</taxon>
        <taxon>Ignatzschineria</taxon>
    </lineage>
</organism>
<gene>
    <name evidence="3" type="ORF">MMG00_13645</name>
</gene>
<dbReference type="NCBIfam" id="TIGR00730">
    <property type="entry name" value="Rossman fold protein, TIGR00730 family"/>
    <property type="match status" value="1"/>
</dbReference>
<dbReference type="PANTHER" id="PTHR43393:SF3">
    <property type="entry name" value="LYSINE DECARBOXYLASE-LIKE PROTEIN"/>
    <property type="match status" value="1"/>
</dbReference>